<feature type="active site" evidence="3">
    <location>
        <position position="40"/>
    </location>
</feature>
<protein>
    <submittedName>
        <fullName evidence="5">Phosphotyrosine protein phosphatase</fullName>
    </submittedName>
</protein>
<evidence type="ECO:0000256" key="3">
    <source>
        <dbReference type="PIRSR" id="PIRSR617867-1"/>
    </source>
</evidence>
<dbReference type="CDD" id="cd16343">
    <property type="entry name" value="LMWPTP"/>
    <property type="match status" value="1"/>
</dbReference>
<evidence type="ECO:0000313" key="5">
    <source>
        <dbReference type="EMBL" id="PLX63018.1"/>
    </source>
</evidence>
<name>A0A2N6D024_9GAMM</name>
<dbReference type="AlphaFoldDB" id="A0A2N6D024"/>
<evidence type="ECO:0000313" key="6">
    <source>
        <dbReference type="Proteomes" id="UP000235015"/>
    </source>
</evidence>
<dbReference type="Proteomes" id="UP000235015">
    <property type="component" value="Unassembled WGS sequence"/>
</dbReference>
<dbReference type="STRING" id="1111735.GCA_000428045_02858"/>
<dbReference type="Gene3D" id="3.40.50.2300">
    <property type="match status" value="1"/>
</dbReference>
<dbReference type="InterPro" id="IPR052995">
    <property type="entry name" value="LMW-PTP"/>
</dbReference>
<proteinExistence type="inferred from homology"/>
<gene>
    <name evidence="5" type="ORF">C0630_02320</name>
</gene>
<dbReference type="PANTHER" id="PTHR47439:SF1">
    <property type="entry name" value="ACID PHOSPHATASE"/>
    <property type="match status" value="1"/>
</dbReference>
<evidence type="ECO:0000256" key="1">
    <source>
        <dbReference type="ARBA" id="ARBA00011063"/>
    </source>
</evidence>
<feature type="domain" description="Phosphotyrosine protein phosphatase I" evidence="4">
    <location>
        <begin position="28"/>
        <end position="177"/>
    </location>
</feature>
<comment type="similarity">
    <text evidence="1">Belongs to the low molecular weight phosphotyrosine protein phosphatase family.</text>
</comment>
<dbReference type="PANTHER" id="PTHR47439">
    <property type="entry name" value="LOW MOLECULAR WEIGHT PHOSPHOTYROSINE PROTEIN PHOSPHATASE-RELATED"/>
    <property type="match status" value="1"/>
</dbReference>
<evidence type="ECO:0000259" key="4">
    <source>
        <dbReference type="SMART" id="SM00226"/>
    </source>
</evidence>
<accession>A0A2N6D024</accession>
<sequence length="185" mass="21085">MLNLFGKMPRLLGRSRKYVSIKMFKKKITILMVCTANICRSPMAQGVMQKIIQERGLKRRIKVDSAGTHVSRAGTRPDIRARQVASGRGVDISRFKSRMLEASDYERYDYIVAMDRENMHRLVQECPPENKHKLSSIMDYSAVADVPEVPDPYFGNLTGFERVIELLEPACVGLVNSILERHQVT</sequence>
<evidence type="ECO:0000256" key="2">
    <source>
        <dbReference type="ARBA" id="ARBA00022801"/>
    </source>
</evidence>
<dbReference type="PRINTS" id="PR00719">
    <property type="entry name" value="LMWPTPASE"/>
</dbReference>
<keyword evidence="2" id="KW-0378">Hydrolase</keyword>
<dbReference type="GO" id="GO:0004725">
    <property type="term" value="F:protein tyrosine phosphatase activity"/>
    <property type="evidence" value="ECO:0007669"/>
    <property type="project" value="InterPro"/>
</dbReference>
<dbReference type="SUPFAM" id="SSF52788">
    <property type="entry name" value="Phosphotyrosine protein phosphatases I"/>
    <property type="match status" value="1"/>
</dbReference>
<dbReference type="InterPro" id="IPR023485">
    <property type="entry name" value="Ptyr_pPase"/>
</dbReference>
<comment type="caution">
    <text evidence="5">The sequence shown here is derived from an EMBL/GenBank/DDBJ whole genome shotgun (WGS) entry which is preliminary data.</text>
</comment>
<feature type="active site" description="Nucleophile" evidence="3">
    <location>
        <position position="34"/>
    </location>
</feature>
<dbReference type="InterPro" id="IPR036196">
    <property type="entry name" value="Ptyr_pPase_sf"/>
</dbReference>
<organism evidence="5 6">
    <name type="scientific">Sedimenticola selenatireducens</name>
    <dbReference type="NCBI Taxonomy" id="191960"/>
    <lineage>
        <taxon>Bacteria</taxon>
        <taxon>Pseudomonadati</taxon>
        <taxon>Pseudomonadota</taxon>
        <taxon>Gammaproteobacteria</taxon>
        <taxon>Chromatiales</taxon>
        <taxon>Sedimenticolaceae</taxon>
        <taxon>Sedimenticola</taxon>
    </lineage>
</organism>
<feature type="active site" description="Proton donor" evidence="3">
    <location>
        <position position="151"/>
    </location>
</feature>
<dbReference type="SMART" id="SM00226">
    <property type="entry name" value="LMWPc"/>
    <property type="match status" value="1"/>
</dbReference>
<dbReference type="Pfam" id="PF01451">
    <property type="entry name" value="LMWPc"/>
    <property type="match status" value="1"/>
</dbReference>
<dbReference type="EMBL" id="PKUN01000002">
    <property type="protein sequence ID" value="PLX63018.1"/>
    <property type="molecule type" value="Genomic_DNA"/>
</dbReference>
<reference evidence="5 6" key="1">
    <citation type="submission" date="2017-11" db="EMBL/GenBank/DDBJ databases">
        <title>Genome-resolved metagenomics identifies genetic mobility, metabolic interactions, and unexpected diversity in perchlorate-reducing communities.</title>
        <authorList>
            <person name="Barnum T.P."/>
            <person name="Figueroa I.A."/>
            <person name="Carlstrom C.I."/>
            <person name="Lucas L.N."/>
            <person name="Engelbrektson A.L."/>
            <person name="Coates J.D."/>
        </authorList>
    </citation>
    <scope>NUCLEOTIDE SEQUENCE [LARGE SCALE GENOMIC DNA]</scope>
    <source>
        <strain evidence="5">BM301</strain>
    </source>
</reference>
<dbReference type="InterPro" id="IPR017867">
    <property type="entry name" value="Tyr_phospatase_low_mol_wt"/>
</dbReference>